<dbReference type="InterPro" id="IPR057084">
    <property type="entry name" value="Int_N"/>
</dbReference>
<dbReference type="GO" id="GO:0006310">
    <property type="term" value="P:DNA recombination"/>
    <property type="evidence" value="ECO:0007669"/>
    <property type="project" value="UniProtKB-KW"/>
</dbReference>
<dbReference type="PANTHER" id="PTHR30349">
    <property type="entry name" value="PHAGE INTEGRASE-RELATED"/>
    <property type="match status" value="1"/>
</dbReference>
<dbReference type="InterPro" id="IPR044068">
    <property type="entry name" value="CB"/>
</dbReference>
<dbReference type="Gene3D" id="1.10.443.10">
    <property type="entry name" value="Intergrase catalytic core"/>
    <property type="match status" value="1"/>
</dbReference>
<dbReference type="GO" id="GO:0015074">
    <property type="term" value="P:DNA integration"/>
    <property type="evidence" value="ECO:0007669"/>
    <property type="project" value="InterPro"/>
</dbReference>
<gene>
    <name evidence="6" type="ORF">METZ01_LOCUS242994</name>
</gene>
<feature type="domain" description="Core-binding (CB)" evidence="5">
    <location>
        <begin position="65"/>
        <end position="152"/>
    </location>
</feature>
<dbReference type="SUPFAM" id="SSF56349">
    <property type="entry name" value="DNA breaking-rejoining enzymes"/>
    <property type="match status" value="1"/>
</dbReference>
<name>A0A382HS74_9ZZZZ</name>
<dbReference type="InterPro" id="IPR011010">
    <property type="entry name" value="DNA_brk_join_enz"/>
</dbReference>
<dbReference type="PROSITE" id="PS51898">
    <property type="entry name" value="TYR_RECOMBINASE"/>
    <property type="match status" value="1"/>
</dbReference>
<feature type="non-terminal residue" evidence="6">
    <location>
        <position position="356"/>
    </location>
</feature>
<dbReference type="InterPro" id="IPR050090">
    <property type="entry name" value="Tyrosine_recombinase_XerCD"/>
</dbReference>
<sequence>MHMANIQTRTTADNRVMYTARIRIKGFPQQTATFSRLTDAKQWVQKTEARIREGMHFSKAEAKRHTFTEMVQRYTRTVLTNKSAKIQYQYAQQLRKWSSLLGDLTLDKITPALIAEQRENLAAEITPRGNLRSPASVNRYLAALSSVFSVAIKEWQWVDENPVKKISKLREKKGRERFLSADEIDHLLQACQESYNKDLYLVVVLSLSTGARRMEIWGLRWSEIDLNAGKAILRETKNKQTRVIPIQSYALELMREKSKVRRIDTDLVFPGTVDPQKPFDFRKSWESALRKTSIKDFRWHDLRHSAGSYLAMNGASAREIADILGHKTLQMAMRYSHLSEGHSASVVKSMNEKMFE</sequence>
<reference evidence="6" key="1">
    <citation type="submission" date="2018-05" db="EMBL/GenBank/DDBJ databases">
        <authorList>
            <person name="Lanie J.A."/>
            <person name="Ng W.-L."/>
            <person name="Kazmierczak K.M."/>
            <person name="Andrzejewski T.M."/>
            <person name="Davidsen T.M."/>
            <person name="Wayne K.J."/>
            <person name="Tettelin H."/>
            <person name="Glass J.I."/>
            <person name="Rusch D."/>
            <person name="Podicherti R."/>
            <person name="Tsui H.-C.T."/>
            <person name="Winkler M.E."/>
        </authorList>
    </citation>
    <scope>NUCLEOTIDE SEQUENCE</scope>
</reference>
<evidence type="ECO:0000256" key="3">
    <source>
        <dbReference type="ARBA" id="ARBA00023172"/>
    </source>
</evidence>
<evidence type="ECO:0000259" key="4">
    <source>
        <dbReference type="PROSITE" id="PS51898"/>
    </source>
</evidence>
<dbReference type="EMBL" id="UINC01062990">
    <property type="protein sequence ID" value="SVB90140.1"/>
    <property type="molecule type" value="Genomic_DNA"/>
</dbReference>
<feature type="domain" description="Tyr recombinase" evidence="4">
    <location>
        <begin position="174"/>
        <end position="348"/>
    </location>
</feature>
<evidence type="ECO:0000256" key="2">
    <source>
        <dbReference type="ARBA" id="ARBA00023125"/>
    </source>
</evidence>
<dbReference type="InterPro" id="IPR010998">
    <property type="entry name" value="Integrase_recombinase_N"/>
</dbReference>
<dbReference type="Gene3D" id="1.10.150.130">
    <property type="match status" value="1"/>
</dbReference>
<accession>A0A382HS74</accession>
<dbReference type="InterPro" id="IPR002104">
    <property type="entry name" value="Integrase_catalytic"/>
</dbReference>
<dbReference type="GO" id="GO:0003677">
    <property type="term" value="F:DNA binding"/>
    <property type="evidence" value="ECO:0007669"/>
    <property type="project" value="UniProtKB-KW"/>
</dbReference>
<dbReference type="CDD" id="cd00796">
    <property type="entry name" value="INT_Rci_Hp1_C"/>
    <property type="match status" value="1"/>
</dbReference>
<evidence type="ECO:0008006" key="7">
    <source>
        <dbReference type="Google" id="ProtNLM"/>
    </source>
</evidence>
<evidence type="ECO:0000256" key="1">
    <source>
        <dbReference type="ARBA" id="ARBA00008857"/>
    </source>
</evidence>
<dbReference type="InterPro" id="IPR013762">
    <property type="entry name" value="Integrase-like_cat_sf"/>
</dbReference>
<dbReference type="PROSITE" id="PS51900">
    <property type="entry name" value="CB"/>
    <property type="match status" value="1"/>
</dbReference>
<dbReference type="PANTHER" id="PTHR30349:SF64">
    <property type="entry name" value="PROPHAGE INTEGRASE INTD-RELATED"/>
    <property type="match status" value="1"/>
</dbReference>
<dbReference type="Pfam" id="PF00589">
    <property type="entry name" value="Phage_integrase"/>
    <property type="match status" value="1"/>
</dbReference>
<evidence type="ECO:0000259" key="5">
    <source>
        <dbReference type="PROSITE" id="PS51900"/>
    </source>
</evidence>
<keyword evidence="2" id="KW-0238">DNA-binding</keyword>
<dbReference type="Pfam" id="PF24624">
    <property type="entry name" value="Int_N"/>
    <property type="match status" value="1"/>
</dbReference>
<proteinExistence type="inferred from homology"/>
<comment type="similarity">
    <text evidence="1">Belongs to the 'phage' integrase family.</text>
</comment>
<keyword evidence="3" id="KW-0233">DNA recombination</keyword>
<dbReference type="AlphaFoldDB" id="A0A382HS74"/>
<evidence type="ECO:0000313" key="6">
    <source>
        <dbReference type="EMBL" id="SVB90140.1"/>
    </source>
</evidence>
<protein>
    <recommendedName>
        <fullName evidence="7">Tyr recombinase domain-containing protein</fullName>
    </recommendedName>
</protein>
<organism evidence="6">
    <name type="scientific">marine metagenome</name>
    <dbReference type="NCBI Taxonomy" id="408172"/>
    <lineage>
        <taxon>unclassified sequences</taxon>
        <taxon>metagenomes</taxon>
        <taxon>ecological metagenomes</taxon>
    </lineage>
</organism>